<evidence type="ECO:0000256" key="1">
    <source>
        <dbReference type="SAM" id="Coils"/>
    </source>
</evidence>
<accession>A0A8S1V3Q7</accession>
<dbReference type="AlphaFoldDB" id="A0A8S1V3Q7"/>
<reference evidence="2" key="1">
    <citation type="submission" date="2021-01" db="EMBL/GenBank/DDBJ databases">
        <authorList>
            <consortium name="Genoscope - CEA"/>
            <person name="William W."/>
        </authorList>
    </citation>
    <scope>NUCLEOTIDE SEQUENCE</scope>
</reference>
<keyword evidence="3" id="KW-1185">Reference proteome</keyword>
<protein>
    <submittedName>
        <fullName evidence="2">Uncharacterized protein</fullName>
    </submittedName>
</protein>
<dbReference type="EMBL" id="CAJJDO010000054">
    <property type="protein sequence ID" value="CAD8171093.1"/>
    <property type="molecule type" value="Genomic_DNA"/>
</dbReference>
<comment type="caution">
    <text evidence="2">The sequence shown here is derived from an EMBL/GenBank/DDBJ whole genome shotgun (WGS) entry which is preliminary data.</text>
</comment>
<proteinExistence type="predicted"/>
<evidence type="ECO:0000313" key="2">
    <source>
        <dbReference type="EMBL" id="CAD8171093.1"/>
    </source>
</evidence>
<sequence length="577" mass="69904">MSQKLQSVNTKVSHLDNFKQIQSLKHHRSHNNLQKHNRAESETLFFQNNQLKSSMISLNQDLQLQKNKFSQLERFSMLQGTIDNNKTFITILKEKLKKLELDLFDKIKEIEALKKMSLITKYQELQVELYNYQQLVLIQKQEIIQLKEQIRDQQQLTIEDLYQLQQKTIQNLLIQNHEYTSENAKYKTEKYFYISQIESLKVKLSIKEKEILKLNNQIKQFENLIKNNCYIPKSRQQIFKESVENAHLSERLQQLQMKYQDDINNKQQQIDDLKQQLIQNEEEKNRIEYIQLDQQDQRSSLMEMEQKQQNSIKNFLNESDQSQQNKQNCLQSNQQYQKQNIQQIDITKIKNLDMIDIMDSNLDDRDKYIQTSSRKERKIIRVNFYDVQKFGFEIRFKLLSREISLQNIDDLFSRFDSQIKIHELLDMLLQEPFKIQSYEQRKLIARYLIEDNNEDYIIYDALKSNETSIVLSIFKQLIGKYELFTKHEIYQIENELKQIFEKIQYSFNQAIQQFTIKKKYLKPGQCERLDYEQAIKYTEISLTPRQLEYIYFLNYTFFQDLSIIYYQNVMTYFNKSK</sequence>
<gene>
    <name evidence="2" type="ORF">PPENT_87.1.T0540108</name>
</gene>
<keyword evidence="1" id="KW-0175">Coiled coil</keyword>
<feature type="coiled-coil region" evidence="1">
    <location>
        <begin position="169"/>
        <end position="290"/>
    </location>
</feature>
<dbReference type="OrthoDB" id="305020at2759"/>
<evidence type="ECO:0000313" key="3">
    <source>
        <dbReference type="Proteomes" id="UP000689195"/>
    </source>
</evidence>
<name>A0A8S1V3Q7_9CILI</name>
<dbReference type="Proteomes" id="UP000689195">
    <property type="component" value="Unassembled WGS sequence"/>
</dbReference>
<organism evidence="2 3">
    <name type="scientific">Paramecium pentaurelia</name>
    <dbReference type="NCBI Taxonomy" id="43138"/>
    <lineage>
        <taxon>Eukaryota</taxon>
        <taxon>Sar</taxon>
        <taxon>Alveolata</taxon>
        <taxon>Ciliophora</taxon>
        <taxon>Intramacronucleata</taxon>
        <taxon>Oligohymenophorea</taxon>
        <taxon>Peniculida</taxon>
        <taxon>Parameciidae</taxon>
        <taxon>Paramecium</taxon>
    </lineage>
</organism>